<accession>A0A5B8HRC4</accession>
<evidence type="ECO:0000256" key="1">
    <source>
        <dbReference type="SAM" id="Phobius"/>
    </source>
</evidence>
<dbReference type="EMBL" id="CP042220">
    <property type="protein sequence ID" value="QDX31149.1"/>
    <property type="molecule type" value="Genomic_DNA"/>
</dbReference>
<evidence type="ECO:0000313" key="3">
    <source>
        <dbReference type="Proteomes" id="UP000320591"/>
    </source>
</evidence>
<gene>
    <name evidence="2" type="ORF">Dpoa569_0003134</name>
</gene>
<organism evidence="2 3">
    <name type="scientific">Dickeya poaceiphila</name>
    <dbReference type="NCBI Taxonomy" id="568768"/>
    <lineage>
        <taxon>Bacteria</taxon>
        <taxon>Pseudomonadati</taxon>
        <taxon>Pseudomonadota</taxon>
        <taxon>Gammaproteobacteria</taxon>
        <taxon>Enterobacterales</taxon>
        <taxon>Pectobacteriaceae</taxon>
        <taxon>Dickeya</taxon>
    </lineage>
</organism>
<sequence>MLSLQGGVENTPYFPFYDAALMRSVFVLLACWYDFFPWFQRDITVAMWQRRSDEYRLLILALRGCVWAIVGIMWRNVVNVIKNQHTISVNN</sequence>
<proteinExistence type="predicted"/>
<reference evidence="2 3" key="1">
    <citation type="journal article" date="2019" name="Environ. Microbiol.">
        <title>The phytopathogenic nature of Dickeya aquatica 174/2 and the dynamic early evolution of Dickeya pathogenicity.</title>
        <authorList>
            <person name="Duprey A."/>
            <person name="Taib N."/>
            <person name="Leonard S."/>
            <person name="Garin T."/>
            <person name="Flandrois J.P."/>
            <person name="Nasser W."/>
            <person name="Brochier-Armanet C."/>
            <person name="Reverchon S."/>
        </authorList>
    </citation>
    <scope>NUCLEOTIDE SEQUENCE [LARGE SCALE GENOMIC DNA]</scope>
    <source>
        <strain evidence="2 3">NCPPB 569</strain>
    </source>
</reference>
<dbReference type="Proteomes" id="UP000320591">
    <property type="component" value="Chromosome"/>
</dbReference>
<protein>
    <submittedName>
        <fullName evidence="2">Uncharacterized protein</fullName>
    </submittedName>
</protein>
<dbReference type="RefSeq" id="WP_042868844.1">
    <property type="nucleotide sequence ID" value="NZ_CM001975.1"/>
</dbReference>
<name>A0A5B8HRC4_9GAMM</name>
<dbReference type="KEGG" id="dic:Dpoa569_0003134"/>
<keyword evidence="3" id="KW-1185">Reference proteome</keyword>
<feature type="transmembrane region" description="Helical" evidence="1">
    <location>
        <begin position="57"/>
        <end position="74"/>
    </location>
</feature>
<keyword evidence="1" id="KW-0812">Transmembrane</keyword>
<keyword evidence="1" id="KW-1133">Transmembrane helix</keyword>
<evidence type="ECO:0000313" key="2">
    <source>
        <dbReference type="EMBL" id="QDX31149.1"/>
    </source>
</evidence>
<dbReference type="AlphaFoldDB" id="A0A5B8HRC4"/>
<feature type="transmembrane region" description="Helical" evidence="1">
    <location>
        <begin position="20"/>
        <end position="36"/>
    </location>
</feature>
<keyword evidence="1" id="KW-0472">Membrane</keyword>